<proteinExistence type="inferred from homology"/>
<dbReference type="PROSITE" id="PS00134">
    <property type="entry name" value="TRYPSIN_HIS"/>
    <property type="match status" value="1"/>
</dbReference>
<dbReference type="InterPro" id="IPR033116">
    <property type="entry name" value="TRYPSIN_SER"/>
</dbReference>
<keyword evidence="3 6" id="KW-0378">Hydrolase</keyword>
<comment type="similarity">
    <text evidence="1">Belongs to the peptidase S1 family. Snake venom subfamily.</text>
</comment>
<dbReference type="Ensembl" id="ENSPMRT00000037325.1">
    <property type="protein sequence ID" value="ENSPMRP00000035202.1"/>
    <property type="gene ID" value="ENSPMRG00000022785.1"/>
</dbReference>
<evidence type="ECO:0000313" key="8">
    <source>
        <dbReference type="Ensembl" id="ENSPMRP00000035202.1"/>
    </source>
</evidence>
<dbReference type="PANTHER" id="PTHR24271:SF90">
    <property type="entry name" value="PEPTIDASE S1 DOMAIN-CONTAINING PROTEIN"/>
    <property type="match status" value="1"/>
</dbReference>
<dbReference type="PROSITE" id="PS50240">
    <property type="entry name" value="TRYPSIN_DOM"/>
    <property type="match status" value="1"/>
</dbReference>
<dbReference type="Proteomes" id="UP000472272">
    <property type="component" value="Chromosome 18"/>
</dbReference>
<evidence type="ECO:0000259" key="7">
    <source>
        <dbReference type="PROSITE" id="PS50240"/>
    </source>
</evidence>
<feature type="domain" description="Peptidase S1" evidence="7">
    <location>
        <begin position="1"/>
        <end position="215"/>
    </location>
</feature>
<name>A0A670KKE4_PODMU</name>
<dbReference type="SUPFAM" id="SSF50494">
    <property type="entry name" value="Trypsin-like serine proteases"/>
    <property type="match status" value="1"/>
</dbReference>
<dbReference type="InterPro" id="IPR001314">
    <property type="entry name" value="Peptidase_S1A"/>
</dbReference>
<evidence type="ECO:0000256" key="6">
    <source>
        <dbReference type="RuleBase" id="RU363034"/>
    </source>
</evidence>
<dbReference type="GO" id="GO:0006508">
    <property type="term" value="P:proteolysis"/>
    <property type="evidence" value="ECO:0007669"/>
    <property type="project" value="UniProtKB-KW"/>
</dbReference>
<dbReference type="InterPro" id="IPR009003">
    <property type="entry name" value="Peptidase_S1_PA"/>
</dbReference>
<reference evidence="8" key="3">
    <citation type="submission" date="2025-09" db="UniProtKB">
        <authorList>
            <consortium name="Ensembl"/>
        </authorList>
    </citation>
    <scope>IDENTIFICATION</scope>
</reference>
<evidence type="ECO:0000256" key="3">
    <source>
        <dbReference type="ARBA" id="ARBA00022801"/>
    </source>
</evidence>
<dbReference type="OMA" id="VEANHPH"/>
<dbReference type="CDD" id="cd00190">
    <property type="entry name" value="Tryp_SPc"/>
    <property type="match status" value="1"/>
</dbReference>
<dbReference type="GO" id="GO:0005576">
    <property type="term" value="C:extracellular region"/>
    <property type="evidence" value="ECO:0007669"/>
    <property type="project" value="UniProtKB-ARBA"/>
</dbReference>
<evidence type="ECO:0000256" key="2">
    <source>
        <dbReference type="ARBA" id="ARBA00022670"/>
    </source>
</evidence>
<dbReference type="Gene3D" id="2.40.10.10">
    <property type="entry name" value="Trypsin-like serine proteases"/>
    <property type="match status" value="2"/>
</dbReference>
<dbReference type="PROSITE" id="PS00135">
    <property type="entry name" value="TRYPSIN_SER"/>
    <property type="match status" value="1"/>
</dbReference>
<gene>
    <name evidence="8" type="primary">LOC114588674</name>
</gene>
<accession>A0A670KKE4</accession>
<evidence type="ECO:0000256" key="1">
    <source>
        <dbReference type="ARBA" id="ARBA00009228"/>
    </source>
</evidence>
<dbReference type="PRINTS" id="PR00722">
    <property type="entry name" value="CHYMOTRYPSIN"/>
</dbReference>
<keyword evidence="2 6" id="KW-0645">Protease</keyword>
<dbReference type="InterPro" id="IPR018114">
    <property type="entry name" value="TRYPSIN_HIS"/>
</dbReference>
<keyword evidence="4 6" id="KW-0720">Serine protease</keyword>
<dbReference type="PANTHER" id="PTHR24271">
    <property type="entry name" value="KALLIKREIN-RELATED"/>
    <property type="match status" value="1"/>
</dbReference>
<dbReference type="AlphaFoldDB" id="A0A670KKE4"/>
<dbReference type="GO" id="GO:0035821">
    <property type="term" value="P:modulation of process of another organism"/>
    <property type="evidence" value="ECO:0007669"/>
    <property type="project" value="UniProtKB-ARBA"/>
</dbReference>
<reference evidence="8 9" key="1">
    <citation type="journal article" date="2019" name="Proc. Natl. Acad. Sci. U.S.A.">
        <title>Regulatory changes in pterin and carotenoid genes underlie balanced color polymorphisms in the wall lizard.</title>
        <authorList>
            <person name="Andrade P."/>
            <person name="Pinho C."/>
            <person name="Perez I de Lanuza G."/>
            <person name="Afonso S."/>
            <person name="Brejcha J."/>
            <person name="Rubin C.J."/>
            <person name="Wallerman O."/>
            <person name="Pereira P."/>
            <person name="Sabatino S.J."/>
            <person name="Bellati A."/>
            <person name="Pellitteri-Rosa D."/>
            <person name="Bosakova Z."/>
            <person name="Bunikis I."/>
            <person name="Carretero M.A."/>
            <person name="Feiner N."/>
            <person name="Marsik P."/>
            <person name="Pauperio F."/>
            <person name="Salvi D."/>
            <person name="Soler L."/>
            <person name="While G.M."/>
            <person name="Uller T."/>
            <person name="Font E."/>
            <person name="Andersson L."/>
            <person name="Carneiro M."/>
        </authorList>
    </citation>
    <scope>NUCLEOTIDE SEQUENCE</scope>
</reference>
<dbReference type="Pfam" id="PF00089">
    <property type="entry name" value="Trypsin"/>
    <property type="match status" value="1"/>
</dbReference>
<dbReference type="InterPro" id="IPR001254">
    <property type="entry name" value="Trypsin_dom"/>
</dbReference>
<keyword evidence="9" id="KW-1185">Reference proteome</keyword>
<keyword evidence="5" id="KW-1015">Disulfide bond</keyword>
<dbReference type="FunFam" id="2.40.10.10:FF:000005">
    <property type="entry name" value="Serine protease 37"/>
    <property type="match status" value="1"/>
</dbReference>
<protein>
    <submittedName>
        <fullName evidence="8">Duodenase-1-like</fullName>
    </submittedName>
</protein>
<sequence length="216" mass="23949">IVGGHEAKPHSRPYMAYLRSPVSSCGGFLVAPQWVMTAAHCVGNFIVILGAHNISAEEPSRQVFSIEANYPHPEYDGSTTSNDIRLLKLNSKATLNKYVNTLSLPTFNFDLSHGTSCSVAGWGRVYKDWSPDTLYEINVAIYNRWWCSRWYTNLNYGKVCAGRPGEPEDSFKGDSGGPLVCDGVAEGIVSYGKPCPPGVYTRVAQYLDWIKETMKR</sequence>
<reference evidence="8" key="2">
    <citation type="submission" date="2025-08" db="UniProtKB">
        <authorList>
            <consortium name="Ensembl"/>
        </authorList>
    </citation>
    <scope>IDENTIFICATION</scope>
</reference>
<evidence type="ECO:0000256" key="5">
    <source>
        <dbReference type="ARBA" id="ARBA00023157"/>
    </source>
</evidence>
<dbReference type="SMART" id="SM00020">
    <property type="entry name" value="Tryp_SPc"/>
    <property type="match status" value="1"/>
</dbReference>
<dbReference type="GeneTree" id="ENSGT01030000234551"/>
<evidence type="ECO:0000256" key="4">
    <source>
        <dbReference type="ARBA" id="ARBA00022825"/>
    </source>
</evidence>
<dbReference type="InterPro" id="IPR043504">
    <property type="entry name" value="Peptidase_S1_PA_chymotrypsin"/>
</dbReference>
<organism evidence="8 9">
    <name type="scientific">Podarcis muralis</name>
    <name type="common">Wall lizard</name>
    <name type="synonym">Lacerta muralis</name>
    <dbReference type="NCBI Taxonomy" id="64176"/>
    <lineage>
        <taxon>Eukaryota</taxon>
        <taxon>Metazoa</taxon>
        <taxon>Chordata</taxon>
        <taxon>Craniata</taxon>
        <taxon>Vertebrata</taxon>
        <taxon>Euteleostomi</taxon>
        <taxon>Lepidosauria</taxon>
        <taxon>Squamata</taxon>
        <taxon>Bifurcata</taxon>
        <taxon>Unidentata</taxon>
        <taxon>Episquamata</taxon>
        <taxon>Laterata</taxon>
        <taxon>Lacertibaenia</taxon>
        <taxon>Lacertidae</taxon>
        <taxon>Podarcis</taxon>
    </lineage>
</organism>
<dbReference type="GO" id="GO:0004252">
    <property type="term" value="F:serine-type endopeptidase activity"/>
    <property type="evidence" value="ECO:0007669"/>
    <property type="project" value="InterPro"/>
</dbReference>
<evidence type="ECO:0000313" key="9">
    <source>
        <dbReference type="Proteomes" id="UP000472272"/>
    </source>
</evidence>